<dbReference type="PANTHER" id="PTHR46163">
    <property type="entry name" value="TYROSINE-PROTEIN PHOSPHATASE-RELATED"/>
    <property type="match status" value="1"/>
</dbReference>
<dbReference type="Proteomes" id="UP000887575">
    <property type="component" value="Unassembled WGS sequence"/>
</dbReference>
<feature type="domain" description="Tyrosine specific protein phosphatases" evidence="3">
    <location>
        <begin position="330"/>
        <end position="403"/>
    </location>
</feature>
<proteinExistence type="predicted"/>
<dbReference type="InterPro" id="IPR000242">
    <property type="entry name" value="PTP_cat"/>
</dbReference>
<dbReference type="WBParaSite" id="MBELARI_LOCUS17029">
    <property type="protein sequence ID" value="MBELARI_LOCUS17029"/>
    <property type="gene ID" value="MBELARI_LOCUS17029"/>
</dbReference>
<dbReference type="SUPFAM" id="SSF52799">
    <property type="entry name" value="(Phosphotyrosine protein) phosphatases II"/>
    <property type="match status" value="1"/>
</dbReference>
<dbReference type="InterPro" id="IPR003595">
    <property type="entry name" value="Tyr_Pase_cat"/>
</dbReference>
<dbReference type="InterPro" id="IPR016130">
    <property type="entry name" value="Tyr_Pase_AS"/>
</dbReference>
<dbReference type="SMART" id="SM00194">
    <property type="entry name" value="PTPc"/>
    <property type="match status" value="1"/>
</dbReference>
<feature type="domain" description="Tyrosine-protein phosphatase" evidence="2">
    <location>
        <begin position="180"/>
        <end position="412"/>
    </location>
</feature>
<dbReference type="InterPro" id="IPR029021">
    <property type="entry name" value="Prot-tyrosine_phosphatase-like"/>
</dbReference>
<organism evidence="4 5">
    <name type="scientific">Mesorhabditis belari</name>
    <dbReference type="NCBI Taxonomy" id="2138241"/>
    <lineage>
        <taxon>Eukaryota</taxon>
        <taxon>Metazoa</taxon>
        <taxon>Ecdysozoa</taxon>
        <taxon>Nematoda</taxon>
        <taxon>Chromadorea</taxon>
        <taxon>Rhabditida</taxon>
        <taxon>Rhabditina</taxon>
        <taxon>Rhabditomorpha</taxon>
        <taxon>Rhabditoidea</taxon>
        <taxon>Rhabditidae</taxon>
        <taxon>Mesorhabditinae</taxon>
        <taxon>Mesorhabditis</taxon>
    </lineage>
</organism>
<dbReference type="SMART" id="SM00404">
    <property type="entry name" value="PTPc_motif"/>
    <property type="match status" value="1"/>
</dbReference>
<name>A0AAF3ESB5_9BILA</name>
<feature type="region of interest" description="Disordered" evidence="1">
    <location>
        <begin position="440"/>
        <end position="484"/>
    </location>
</feature>
<dbReference type="PRINTS" id="PR00700">
    <property type="entry name" value="PRTYPHPHTASE"/>
</dbReference>
<dbReference type="PROSITE" id="PS50056">
    <property type="entry name" value="TYR_PHOSPHATASE_2"/>
    <property type="match status" value="1"/>
</dbReference>
<dbReference type="PROSITE" id="PS00383">
    <property type="entry name" value="TYR_PHOSPHATASE_1"/>
    <property type="match status" value="1"/>
</dbReference>
<protein>
    <submittedName>
        <fullName evidence="5">Uncharacterized protein</fullName>
    </submittedName>
</protein>
<feature type="compositionally biased region" description="Basic residues" evidence="1">
    <location>
        <begin position="35"/>
        <end position="44"/>
    </location>
</feature>
<accession>A0AAF3ESB5</accession>
<keyword evidence="4" id="KW-1185">Reference proteome</keyword>
<evidence type="ECO:0000259" key="2">
    <source>
        <dbReference type="PROSITE" id="PS50055"/>
    </source>
</evidence>
<reference evidence="5" key="1">
    <citation type="submission" date="2024-02" db="UniProtKB">
        <authorList>
            <consortium name="WormBaseParasite"/>
        </authorList>
    </citation>
    <scope>IDENTIFICATION</scope>
</reference>
<evidence type="ECO:0000313" key="4">
    <source>
        <dbReference type="Proteomes" id="UP000887575"/>
    </source>
</evidence>
<dbReference type="AlphaFoldDB" id="A0AAF3ESB5"/>
<dbReference type="InterPro" id="IPR000387">
    <property type="entry name" value="Tyr_Pase_dom"/>
</dbReference>
<feature type="compositionally biased region" description="Basic and acidic residues" evidence="1">
    <location>
        <begin position="1"/>
        <end position="12"/>
    </location>
</feature>
<dbReference type="CDD" id="cd00047">
    <property type="entry name" value="PTPc"/>
    <property type="match status" value="1"/>
</dbReference>
<evidence type="ECO:0000313" key="5">
    <source>
        <dbReference type="WBParaSite" id="MBELARI_LOCUS17029"/>
    </source>
</evidence>
<dbReference type="Pfam" id="PF00102">
    <property type="entry name" value="Y_phosphatase"/>
    <property type="match status" value="1"/>
</dbReference>
<feature type="compositionally biased region" description="Basic and acidic residues" evidence="1">
    <location>
        <begin position="77"/>
        <end position="87"/>
    </location>
</feature>
<feature type="region of interest" description="Disordered" evidence="1">
    <location>
        <begin position="1"/>
        <end position="87"/>
    </location>
</feature>
<evidence type="ECO:0000259" key="3">
    <source>
        <dbReference type="PROSITE" id="PS50056"/>
    </source>
</evidence>
<evidence type="ECO:0000256" key="1">
    <source>
        <dbReference type="SAM" id="MobiDB-lite"/>
    </source>
</evidence>
<feature type="region of interest" description="Disordered" evidence="1">
    <location>
        <begin position="115"/>
        <end position="135"/>
    </location>
</feature>
<dbReference type="InterPro" id="IPR052782">
    <property type="entry name" value="Oocyte-zygote_transition_reg"/>
</dbReference>
<sequence>MPAESKDQKKNAIVDAIKPTSTMNSAQPAAPHCKPANKMKRRKTSKQEEKTPEQPKNTALPKSPTAKKKPSGGVLPETKDEIAKKDRNLAKSGKSALSFYGRNDLLNDDALLKQQQEAESSGDDQPKVKGRGSEIAQDNRSKWALNLLANPDAYRSIGREFLKNKTYQAANPDATYFCANMNKNRYGDTRCLDVTRVILKGRSPEDDYINANWIHLDDGFRYICTQGPMEETSEDFWHMIFTEKALVIVMICNFIESNEEKCYRYINPSKKLTFGPFKVTHREKKTIEGIGEEISLNCFEIAKEGEKEPHTIHHFQCTQWNDHTAPTDPRPYAILLKKVRELGGKDGPVVVHCSAGIGRSGSFIMMDLALQKIAKDPKTSLISVLKETRNQRASAVQGILQYLFIHIVVLDTLVLSGTISKDGLYQKLLSKYRGGLKAMEAKQAKKKEEKDRDEKGNKEENNNNNNADGKSTMCVSGIASGEKH</sequence>
<feature type="compositionally biased region" description="Basic and acidic residues" evidence="1">
    <location>
        <begin position="440"/>
        <end position="461"/>
    </location>
</feature>
<dbReference type="PROSITE" id="PS50055">
    <property type="entry name" value="TYR_PHOSPHATASE_PTP"/>
    <property type="match status" value="1"/>
</dbReference>
<dbReference type="Gene3D" id="3.90.190.10">
    <property type="entry name" value="Protein tyrosine phosphatase superfamily"/>
    <property type="match status" value="1"/>
</dbReference>
<dbReference type="GO" id="GO:0004725">
    <property type="term" value="F:protein tyrosine phosphatase activity"/>
    <property type="evidence" value="ECO:0007669"/>
    <property type="project" value="InterPro"/>
</dbReference>